<protein>
    <submittedName>
        <fullName evidence="1">Uncharacterized protein</fullName>
    </submittedName>
</protein>
<evidence type="ECO:0000313" key="1">
    <source>
        <dbReference type="Ensembl" id="ENSHHUP00000027521.1"/>
    </source>
</evidence>
<reference evidence="1" key="3">
    <citation type="submission" date="2025-09" db="UniProtKB">
        <authorList>
            <consortium name="Ensembl"/>
        </authorList>
    </citation>
    <scope>IDENTIFICATION</scope>
</reference>
<reference evidence="1" key="2">
    <citation type="submission" date="2025-08" db="UniProtKB">
        <authorList>
            <consortium name="Ensembl"/>
        </authorList>
    </citation>
    <scope>IDENTIFICATION</scope>
</reference>
<organism evidence="1 2">
    <name type="scientific">Hucho hucho</name>
    <name type="common">huchen</name>
    <dbReference type="NCBI Taxonomy" id="62062"/>
    <lineage>
        <taxon>Eukaryota</taxon>
        <taxon>Metazoa</taxon>
        <taxon>Chordata</taxon>
        <taxon>Craniata</taxon>
        <taxon>Vertebrata</taxon>
        <taxon>Euteleostomi</taxon>
        <taxon>Actinopterygii</taxon>
        <taxon>Neopterygii</taxon>
        <taxon>Teleostei</taxon>
        <taxon>Protacanthopterygii</taxon>
        <taxon>Salmoniformes</taxon>
        <taxon>Salmonidae</taxon>
        <taxon>Salmoninae</taxon>
        <taxon>Hucho</taxon>
    </lineage>
</organism>
<keyword evidence="2" id="KW-1185">Reference proteome</keyword>
<dbReference type="STRING" id="62062.ENSHHUP00000027521"/>
<accession>A0A4W5LN16</accession>
<reference evidence="2" key="1">
    <citation type="submission" date="2018-06" db="EMBL/GenBank/DDBJ databases">
        <title>Genome assembly of Danube salmon.</title>
        <authorList>
            <person name="Macqueen D.J."/>
            <person name="Gundappa M.K."/>
        </authorList>
    </citation>
    <scope>NUCLEOTIDE SEQUENCE [LARGE SCALE GENOMIC DNA]</scope>
</reference>
<evidence type="ECO:0000313" key="2">
    <source>
        <dbReference type="Proteomes" id="UP000314982"/>
    </source>
</evidence>
<dbReference type="Ensembl" id="ENSHHUT00000028617.1">
    <property type="protein sequence ID" value="ENSHHUP00000027521.1"/>
    <property type="gene ID" value="ENSHHUG00000017446.1"/>
</dbReference>
<dbReference type="AlphaFoldDB" id="A0A4W5LN16"/>
<name>A0A4W5LN16_9TELE</name>
<proteinExistence type="predicted"/>
<dbReference type="Proteomes" id="UP000314982">
    <property type="component" value="Unassembled WGS sequence"/>
</dbReference>
<sequence>LVSSDQSTFFHMFGESPTCFLANTKPLTCVLSFLLRSFLVHVFQAYGYTHLSAGDFLRLIDSCIRNGRIVPVEITTNLLRKSCLYPSNSSAHVLSQGWTHVINQMGSN</sequence>